<dbReference type="GO" id="GO:0004672">
    <property type="term" value="F:protein kinase activity"/>
    <property type="evidence" value="ECO:0007669"/>
    <property type="project" value="InterPro"/>
</dbReference>
<dbReference type="PANTHER" id="PTHR24055">
    <property type="entry name" value="MITOGEN-ACTIVATED PROTEIN KINASE"/>
    <property type="match status" value="1"/>
</dbReference>
<dbReference type="GO" id="GO:0005524">
    <property type="term" value="F:ATP binding"/>
    <property type="evidence" value="ECO:0007669"/>
    <property type="project" value="UniProtKB-KW"/>
</dbReference>
<organism evidence="5 6">
    <name type="scientific">Edaphochlamys debaryana</name>
    <dbReference type="NCBI Taxonomy" id="47281"/>
    <lineage>
        <taxon>Eukaryota</taxon>
        <taxon>Viridiplantae</taxon>
        <taxon>Chlorophyta</taxon>
        <taxon>core chlorophytes</taxon>
        <taxon>Chlorophyceae</taxon>
        <taxon>CS clade</taxon>
        <taxon>Chlamydomonadales</taxon>
        <taxon>Chlamydomonadales incertae sedis</taxon>
        <taxon>Edaphochlamys</taxon>
    </lineage>
</organism>
<dbReference type="AlphaFoldDB" id="A0A835XIZ8"/>
<feature type="domain" description="Protein kinase" evidence="4">
    <location>
        <begin position="1"/>
        <end position="262"/>
    </location>
</feature>
<protein>
    <recommendedName>
        <fullName evidence="4">Protein kinase domain-containing protein</fullName>
    </recommendedName>
</protein>
<dbReference type="EMBL" id="JAEHOE010000153">
    <property type="protein sequence ID" value="KAG2484275.1"/>
    <property type="molecule type" value="Genomic_DNA"/>
</dbReference>
<accession>A0A835XIZ8</accession>
<dbReference type="InterPro" id="IPR011009">
    <property type="entry name" value="Kinase-like_dom_sf"/>
</dbReference>
<dbReference type="Pfam" id="PF00069">
    <property type="entry name" value="Pkinase"/>
    <property type="match status" value="1"/>
</dbReference>
<dbReference type="FunFam" id="1.10.510.10:FF:000980">
    <property type="entry name" value="Predicted protein"/>
    <property type="match status" value="1"/>
</dbReference>
<evidence type="ECO:0000256" key="3">
    <source>
        <dbReference type="SAM" id="MobiDB-lite"/>
    </source>
</evidence>
<evidence type="ECO:0000313" key="6">
    <source>
        <dbReference type="Proteomes" id="UP000612055"/>
    </source>
</evidence>
<evidence type="ECO:0000256" key="2">
    <source>
        <dbReference type="ARBA" id="ARBA00022840"/>
    </source>
</evidence>
<keyword evidence="2" id="KW-0067">ATP-binding</keyword>
<dbReference type="Gene3D" id="3.30.200.20">
    <property type="entry name" value="Phosphorylase Kinase, domain 1"/>
    <property type="match status" value="1"/>
</dbReference>
<dbReference type="SMART" id="SM00220">
    <property type="entry name" value="S_TKc"/>
    <property type="match status" value="1"/>
</dbReference>
<proteinExistence type="predicted"/>
<dbReference type="InterPro" id="IPR000719">
    <property type="entry name" value="Prot_kinase_dom"/>
</dbReference>
<feature type="region of interest" description="Disordered" evidence="3">
    <location>
        <begin position="378"/>
        <end position="399"/>
    </location>
</feature>
<dbReference type="PROSITE" id="PS50011">
    <property type="entry name" value="PROTEIN_KINASE_DOM"/>
    <property type="match status" value="1"/>
</dbReference>
<evidence type="ECO:0000259" key="4">
    <source>
        <dbReference type="PROSITE" id="PS50011"/>
    </source>
</evidence>
<dbReference type="Gene3D" id="1.10.510.10">
    <property type="entry name" value="Transferase(Phosphotransferase) domain 1"/>
    <property type="match status" value="1"/>
</dbReference>
<feature type="region of interest" description="Disordered" evidence="3">
    <location>
        <begin position="289"/>
        <end position="320"/>
    </location>
</feature>
<keyword evidence="1" id="KW-0547">Nucleotide-binding</keyword>
<dbReference type="InterPro" id="IPR008271">
    <property type="entry name" value="Ser/Thr_kinase_AS"/>
</dbReference>
<feature type="compositionally biased region" description="Low complexity" evidence="3">
    <location>
        <begin position="653"/>
        <end position="665"/>
    </location>
</feature>
<evidence type="ECO:0000313" key="5">
    <source>
        <dbReference type="EMBL" id="KAG2484275.1"/>
    </source>
</evidence>
<keyword evidence="6" id="KW-1185">Reference proteome</keyword>
<comment type="caution">
    <text evidence="5">The sequence shown here is derived from an EMBL/GenBank/DDBJ whole genome shotgun (WGS) entry which is preliminary data.</text>
</comment>
<sequence length="989" mass="100239">MQAYEYISTAHEDKAIMRLAVREARVLEGLDHPNLVKMLAAFKSKSGRVYLVFEFVGPSLHAQLDLQPTGLAPPATKLLAWQLINGVSYLHDAKILHRDIKPANVLLCPSGVAKLCDFGFARSVSCGPRDVQRCTTYCVTRWYRAPEVLVGDLYGAAADVWSIGCTLAETATGRALFPGNSTTDQLYRVMSCLGPLAPLQAARMSMNPRLAPMAHTAPLIRKTLRQRLPELEPRLFELIEACLQVDPRRRPTVRELLQMPYFWDARRVAASVPPVDKLMVAAAAGEFTNLKRTPPPSASQPKTPAPGLERRPTPESSVQAPVERTALPASGALPAAAAAAAADAAPPTEPASAAPNCRAPNCQAVDASFMASSDTCGTPGTTTTVASPPSSQPASSRATLAGPGSIAAAASAVTASAMLHAVAAVAEARRQAAASLTAVADQDPQLCGGGRCNARPRATSAVASCGPDGVIPARPPAVNASRDTGSNPTAKAAAAMLLVSPVKAAPAGAAAATAASPATAMASMPPAPGSWAGRVSSGFGFLPSLTMGPKASFGRGAGSVLGDTWDEAATPVGAPELHGQPGFVPPHVRPSTRALNSLEHRRLGSVPSLALAETKGARLLLRCATAVGELLDLGTSRRESSVGSIGSAQRPCASSARAKGASASATGEDRGTSASTGANVVGCESAAWATAPLARLLTSNPIASVKEEDEEGTDGGTSRQLAATTTTAASTTAGGGGGEAVLGSSMRKSCSQPDFFDLHRRQQEAAAAGAAAHAAHAAHTVSTVDAQDVESLHTTAPASSAQGQGRGLDPDQGLFMAVVVAAASASSVIASASSNRSLSHTVPRPLSPCIEQAAPGTAAAHAAGLDVPVHDSSASTGAGAGAGAVQAFALSVGQVAAALGSGRWCKAEEGGPCCDVEVEVLPPPDQAAAQEAAGAAAGAATAPGACNAVAHVSMPESDRGHKGVAPRAKGGKGWVRTIQKVLACGVRRM</sequence>
<dbReference type="Proteomes" id="UP000612055">
    <property type="component" value="Unassembled WGS sequence"/>
</dbReference>
<feature type="compositionally biased region" description="Low complexity" evidence="3">
    <location>
        <begin position="722"/>
        <end position="732"/>
    </location>
</feature>
<dbReference type="InterPro" id="IPR050117">
    <property type="entry name" value="MAPK"/>
</dbReference>
<dbReference type="SUPFAM" id="SSF56112">
    <property type="entry name" value="Protein kinase-like (PK-like)"/>
    <property type="match status" value="1"/>
</dbReference>
<feature type="region of interest" description="Disordered" evidence="3">
    <location>
        <begin position="704"/>
        <end position="745"/>
    </location>
</feature>
<dbReference type="OrthoDB" id="538973at2759"/>
<feature type="region of interest" description="Disordered" evidence="3">
    <location>
        <begin position="638"/>
        <end position="676"/>
    </location>
</feature>
<dbReference type="PROSITE" id="PS00108">
    <property type="entry name" value="PROTEIN_KINASE_ST"/>
    <property type="match status" value="1"/>
</dbReference>
<evidence type="ECO:0000256" key="1">
    <source>
        <dbReference type="ARBA" id="ARBA00022741"/>
    </source>
</evidence>
<reference evidence="5" key="1">
    <citation type="journal article" date="2020" name="bioRxiv">
        <title>Comparative genomics of Chlamydomonas.</title>
        <authorList>
            <person name="Craig R.J."/>
            <person name="Hasan A.R."/>
            <person name="Ness R.W."/>
            <person name="Keightley P.D."/>
        </authorList>
    </citation>
    <scope>NUCLEOTIDE SEQUENCE</scope>
    <source>
        <strain evidence="5">CCAP 11/70</strain>
    </source>
</reference>
<gene>
    <name evidence="5" type="ORF">HYH03_016919</name>
</gene>
<name>A0A835XIZ8_9CHLO</name>